<dbReference type="Pfam" id="PF00069">
    <property type="entry name" value="Pkinase"/>
    <property type="match status" value="1"/>
</dbReference>
<keyword evidence="1" id="KW-0723">Serine/threonine-protein kinase</keyword>
<evidence type="ECO:0000259" key="6">
    <source>
        <dbReference type="PROSITE" id="PS50011"/>
    </source>
</evidence>
<dbReference type="Gene3D" id="1.10.510.10">
    <property type="entry name" value="Transferase(Phosphotransferase) domain 1"/>
    <property type="match status" value="1"/>
</dbReference>
<dbReference type="GO" id="GO:0005634">
    <property type="term" value="C:nucleus"/>
    <property type="evidence" value="ECO:0007669"/>
    <property type="project" value="TreeGrafter"/>
</dbReference>
<evidence type="ECO:0000256" key="4">
    <source>
        <dbReference type="ARBA" id="ARBA00022777"/>
    </source>
</evidence>
<feature type="domain" description="Protein kinase" evidence="6">
    <location>
        <begin position="71"/>
        <end position="377"/>
    </location>
</feature>
<dbReference type="PROSITE" id="PS00109">
    <property type="entry name" value="PROTEIN_KINASE_TYR"/>
    <property type="match status" value="1"/>
</dbReference>
<name>A0A7S2P167_9STRA</name>
<keyword evidence="4" id="KW-0418">Kinase</keyword>
<evidence type="ECO:0000256" key="2">
    <source>
        <dbReference type="ARBA" id="ARBA00022679"/>
    </source>
</evidence>
<evidence type="ECO:0000256" key="3">
    <source>
        <dbReference type="ARBA" id="ARBA00022741"/>
    </source>
</evidence>
<dbReference type="InterPro" id="IPR008266">
    <property type="entry name" value="Tyr_kinase_AS"/>
</dbReference>
<gene>
    <name evidence="7" type="ORF">LDAN0321_LOCUS7423</name>
</gene>
<dbReference type="AlphaFoldDB" id="A0A7S2P167"/>
<dbReference type="GO" id="GO:0004674">
    <property type="term" value="F:protein serine/threonine kinase activity"/>
    <property type="evidence" value="ECO:0007669"/>
    <property type="project" value="UniProtKB-KW"/>
</dbReference>
<evidence type="ECO:0000256" key="5">
    <source>
        <dbReference type="ARBA" id="ARBA00022840"/>
    </source>
</evidence>
<dbReference type="GO" id="GO:0005524">
    <property type="term" value="F:ATP binding"/>
    <property type="evidence" value="ECO:0007669"/>
    <property type="project" value="UniProtKB-KW"/>
</dbReference>
<dbReference type="InterPro" id="IPR011009">
    <property type="entry name" value="Kinase-like_dom_sf"/>
</dbReference>
<keyword evidence="3" id="KW-0547">Nucleotide-binding</keyword>
<dbReference type="PANTHER" id="PTHR24345">
    <property type="entry name" value="SERINE/THREONINE-PROTEIN KINASE PLK"/>
    <property type="match status" value="1"/>
</dbReference>
<protein>
    <recommendedName>
        <fullName evidence="6">Protein kinase domain-containing protein</fullName>
    </recommendedName>
</protein>
<accession>A0A7S2P167</accession>
<dbReference type="InterPro" id="IPR000719">
    <property type="entry name" value="Prot_kinase_dom"/>
</dbReference>
<dbReference type="SUPFAM" id="SSF56112">
    <property type="entry name" value="Protein kinase-like (PK-like)"/>
    <property type="match status" value="1"/>
</dbReference>
<dbReference type="PANTHER" id="PTHR24345:SF91">
    <property type="entry name" value="SERINE_THREONINE-PROTEIN KINASE PLK4"/>
    <property type="match status" value="1"/>
</dbReference>
<dbReference type="EMBL" id="HBGY01011711">
    <property type="protein sequence ID" value="CAD9571133.1"/>
    <property type="molecule type" value="Transcribed_RNA"/>
</dbReference>
<organism evidence="7">
    <name type="scientific">Leptocylindrus danicus</name>
    <dbReference type="NCBI Taxonomy" id="163516"/>
    <lineage>
        <taxon>Eukaryota</taxon>
        <taxon>Sar</taxon>
        <taxon>Stramenopiles</taxon>
        <taxon>Ochrophyta</taxon>
        <taxon>Bacillariophyta</taxon>
        <taxon>Coscinodiscophyceae</taxon>
        <taxon>Chaetocerotophycidae</taxon>
        <taxon>Leptocylindrales</taxon>
        <taxon>Leptocylindraceae</taxon>
        <taxon>Leptocylindrus</taxon>
    </lineage>
</organism>
<reference evidence="7" key="1">
    <citation type="submission" date="2021-01" db="EMBL/GenBank/DDBJ databases">
        <authorList>
            <person name="Corre E."/>
            <person name="Pelletier E."/>
            <person name="Niang G."/>
            <person name="Scheremetjew M."/>
            <person name="Finn R."/>
            <person name="Kale V."/>
            <person name="Holt S."/>
            <person name="Cochrane G."/>
            <person name="Meng A."/>
            <person name="Brown T."/>
            <person name="Cohen L."/>
        </authorList>
    </citation>
    <scope>NUCLEOTIDE SEQUENCE</scope>
    <source>
        <strain evidence="7">B650</strain>
    </source>
</reference>
<evidence type="ECO:0000313" key="7">
    <source>
        <dbReference type="EMBL" id="CAD9571133.1"/>
    </source>
</evidence>
<proteinExistence type="predicted"/>
<dbReference type="PROSITE" id="PS50011">
    <property type="entry name" value="PROTEIN_KINASE_DOM"/>
    <property type="match status" value="1"/>
</dbReference>
<evidence type="ECO:0000256" key="1">
    <source>
        <dbReference type="ARBA" id="ARBA00022527"/>
    </source>
</evidence>
<keyword evidence="5" id="KW-0067">ATP-binding</keyword>
<sequence length="387" mass="44124">MDELAALNNAHATYDDLLVYGDPVPPLNFPEPELHPAARVSATLFHREENRLFEAPNVVYRDGDEVPHFAYWIQRKLKKAIYGCVRSCMLLKLCQDMPYQTDPSTGRRNIIWEITGKFVAVKIMDWDLIRKLSGVHKEEPLKEIAAMQSLRNTLDACPHVMPTLDVMTDQQYLYSFMPYCSGGELFSYVQRDGRFPEPLARFWFRQLVQGIFHLQKAGICHRDMSLENVLVDGNNAVVIDLGMCLRIPFSDDDTGGVTDVTAYTLRRLMPPQGQCGKPNYMSPEVLENSEPFDGFGVDVWAVGIILFTMLVGLPPWDWATKEDLRFKMIAIDGQLGEMLRQWGRSVSPLATDLLQGILRAHPRDRLTFGQIMDHEWVIHPEISSPEP</sequence>
<keyword evidence="2" id="KW-0808">Transferase</keyword>